<feature type="compositionally biased region" description="Basic and acidic residues" evidence="1">
    <location>
        <begin position="1"/>
        <end position="14"/>
    </location>
</feature>
<feature type="compositionally biased region" description="Basic and acidic residues" evidence="1">
    <location>
        <begin position="39"/>
        <end position="56"/>
    </location>
</feature>
<feature type="non-terminal residue" evidence="2">
    <location>
        <position position="63"/>
    </location>
</feature>
<feature type="compositionally biased region" description="Polar residues" evidence="1">
    <location>
        <begin position="15"/>
        <end position="26"/>
    </location>
</feature>
<evidence type="ECO:0000256" key="1">
    <source>
        <dbReference type="SAM" id="MobiDB-lite"/>
    </source>
</evidence>
<organism evidence="2 3">
    <name type="scientific">Gigaspora margarita</name>
    <dbReference type="NCBI Taxonomy" id="4874"/>
    <lineage>
        <taxon>Eukaryota</taxon>
        <taxon>Fungi</taxon>
        <taxon>Fungi incertae sedis</taxon>
        <taxon>Mucoromycota</taxon>
        <taxon>Glomeromycotina</taxon>
        <taxon>Glomeromycetes</taxon>
        <taxon>Diversisporales</taxon>
        <taxon>Gigasporaceae</taxon>
        <taxon>Gigaspora</taxon>
    </lineage>
</organism>
<sequence length="63" mass="7325">EHRCQKELTKRSLSDKTNTSSSTQRITEVEKQTYFLFSSEKRPRSDSCSSSKERSRPNKSVNL</sequence>
<gene>
    <name evidence="2" type="ORF">GMARGA_LOCUS45239</name>
</gene>
<dbReference type="EMBL" id="CAJVQB010159814">
    <property type="protein sequence ID" value="CAG8856418.1"/>
    <property type="molecule type" value="Genomic_DNA"/>
</dbReference>
<comment type="caution">
    <text evidence="2">The sequence shown here is derived from an EMBL/GenBank/DDBJ whole genome shotgun (WGS) entry which is preliminary data.</text>
</comment>
<evidence type="ECO:0000313" key="2">
    <source>
        <dbReference type="EMBL" id="CAG8856418.1"/>
    </source>
</evidence>
<proteinExistence type="predicted"/>
<reference evidence="2 3" key="1">
    <citation type="submission" date="2021-06" db="EMBL/GenBank/DDBJ databases">
        <authorList>
            <person name="Kallberg Y."/>
            <person name="Tangrot J."/>
            <person name="Rosling A."/>
        </authorList>
    </citation>
    <scope>NUCLEOTIDE SEQUENCE [LARGE SCALE GENOMIC DNA]</scope>
    <source>
        <strain evidence="2 3">120-4 pot B 10/14</strain>
    </source>
</reference>
<keyword evidence="3" id="KW-1185">Reference proteome</keyword>
<dbReference type="Proteomes" id="UP000789901">
    <property type="component" value="Unassembled WGS sequence"/>
</dbReference>
<protein>
    <submittedName>
        <fullName evidence="2">9442_t:CDS:1</fullName>
    </submittedName>
</protein>
<feature type="region of interest" description="Disordered" evidence="1">
    <location>
        <begin position="1"/>
        <end position="63"/>
    </location>
</feature>
<accession>A0ABN7XM59</accession>
<evidence type="ECO:0000313" key="3">
    <source>
        <dbReference type="Proteomes" id="UP000789901"/>
    </source>
</evidence>
<name>A0ABN7XM59_GIGMA</name>
<feature type="non-terminal residue" evidence="2">
    <location>
        <position position="1"/>
    </location>
</feature>